<evidence type="ECO:0000259" key="1">
    <source>
        <dbReference type="Pfam" id="PF13358"/>
    </source>
</evidence>
<dbReference type="AlphaFoldDB" id="A0A3N4K3T6"/>
<sequence length="77" mass="8961">PPNSPDLNPIEHLWNIMKSRIQTRRGVERVTTAGEMKLILKQEWERITIEEINREVSKLPSILAQCISQKGGNKFHR</sequence>
<dbReference type="InterPro" id="IPR038717">
    <property type="entry name" value="Tc1-like_DDE_dom"/>
</dbReference>
<dbReference type="Proteomes" id="UP000276215">
    <property type="component" value="Unassembled WGS sequence"/>
</dbReference>
<feature type="domain" description="Tc1-like transposase DDE" evidence="1">
    <location>
        <begin position="1"/>
        <end position="28"/>
    </location>
</feature>
<evidence type="ECO:0000313" key="2">
    <source>
        <dbReference type="EMBL" id="RPB00585.1"/>
    </source>
</evidence>
<feature type="non-terminal residue" evidence="2">
    <location>
        <position position="1"/>
    </location>
</feature>
<dbReference type="Pfam" id="PF13358">
    <property type="entry name" value="DDE_3"/>
    <property type="match status" value="1"/>
</dbReference>
<dbReference type="InterPro" id="IPR036397">
    <property type="entry name" value="RNaseH_sf"/>
</dbReference>
<evidence type="ECO:0000313" key="3">
    <source>
        <dbReference type="Proteomes" id="UP000276215"/>
    </source>
</evidence>
<dbReference type="Gene3D" id="3.30.420.10">
    <property type="entry name" value="Ribonuclease H-like superfamily/Ribonuclease H"/>
    <property type="match status" value="1"/>
</dbReference>
<proteinExistence type="predicted"/>
<dbReference type="OrthoDB" id="5410741at2759"/>
<dbReference type="GO" id="GO:0003676">
    <property type="term" value="F:nucleic acid binding"/>
    <property type="evidence" value="ECO:0007669"/>
    <property type="project" value="InterPro"/>
</dbReference>
<dbReference type="EMBL" id="ML120379">
    <property type="protein sequence ID" value="RPB00585.1"/>
    <property type="molecule type" value="Genomic_DNA"/>
</dbReference>
<protein>
    <recommendedName>
        <fullName evidence="1">Tc1-like transposase DDE domain-containing protein</fullName>
    </recommendedName>
</protein>
<gene>
    <name evidence="2" type="ORF">L873DRAFT_1680402</name>
</gene>
<accession>A0A3N4K3T6</accession>
<keyword evidence="3" id="KW-1185">Reference proteome</keyword>
<reference evidence="2 3" key="1">
    <citation type="journal article" date="2018" name="Nat. Ecol. Evol.">
        <title>Pezizomycetes genomes reveal the molecular basis of ectomycorrhizal truffle lifestyle.</title>
        <authorList>
            <person name="Murat C."/>
            <person name="Payen T."/>
            <person name="Noel B."/>
            <person name="Kuo A."/>
            <person name="Morin E."/>
            <person name="Chen J."/>
            <person name="Kohler A."/>
            <person name="Krizsan K."/>
            <person name="Balestrini R."/>
            <person name="Da Silva C."/>
            <person name="Montanini B."/>
            <person name="Hainaut M."/>
            <person name="Levati E."/>
            <person name="Barry K.W."/>
            <person name="Belfiori B."/>
            <person name="Cichocki N."/>
            <person name="Clum A."/>
            <person name="Dockter R.B."/>
            <person name="Fauchery L."/>
            <person name="Guy J."/>
            <person name="Iotti M."/>
            <person name="Le Tacon F."/>
            <person name="Lindquist E.A."/>
            <person name="Lipzen A."/>
            <person name="Malagnac F."/>
            <person name="Mello A."/>
            <person name="Molinier V."/>
            <person name="Miyauchi S."/>
            <person name="Poulain J."/>
            <person name="Riccioni C."/>
            <person name="Rubini A."/>
            <person name="Sitrit Y."/>
            <person name="Splivallo R."/>
            <person name="Traeger S."/>
            <person name="Wang M."/>
            <person name="Zifcakova L."/>
            <person name="Wipf D."/>
            <person name="Zambonelli A."/>
            <person name="Paolocci F."/>
            <person name="Nowrousian M."/>
            <person name="Ottonello S."/>
            <person name="Baldrian P."/>
            <person name="Spatafora J.W."/>
            <person name="Henrissat B."/>
            <person name="Nagy L.G."/>
            <person name="Aury J.M."/>
            <person name="Wincker P."/>
            <person name="Grigoriev I.V."/>
            <person name="Bonfante P."/>
            <person name="Martin F.M."/>
        </authorList>
    </citation>
    <scope>NUCLEOTIDE SEQUENCE [LARGE SCALE GENOMIC DNA]</scope>
    <source>
        <strain evidence="2 3">120613-1</strain>
    </source>
</reference>
<name>A0A3N4K3T6_9PEZI</name>
<organism evidence="2 3">
    <name type="scientific">Choiromyces venosus 120613-1</name>
    <dbReference type="NCBI Taxonomy" id="1336337"/>
    <lineage>
        <taxon>Eukaryota</taxon>
        <taxon>Fungi</taxon>
        <taxon>Dikarya</taxon>
        <taxon>Ascomycota</taxon>
        <taxon>Pezizomycotina</taxon>
        <taxon>Pezizomycetes</taxon>
        <taxon>Pezizales</taxon>
        <taxon>Tuberaceae</taxon>
        <taxon>Choiromyces</taxon>
    </lineage>
</organism>
<dbReference type="STRING" id="1336337.A0A3N4K3T6"/>